<evidence type="ECO:0000313" key="1">
    <source>
        <dbReference type="Proteomes" id="UP000095286"/>
    </source>
</evidence>
<evidence type="ECO:0000313" key="2">
    <source>
        <dbReference type="WBParaSite" id="RSKR_0001098100.1"/>
    </source>
</evidence>
<name>A0AC35UFV0_9BILA</name>
<dbReference type="Proteomes" id="UP000095286">
    <property type="component" value="Unplaced"/>
</dbReference>
<dbReference type="WBParaSite" id="RSKR_0001098100.1">
    <property type="protein sequence ID" value="RSKR_0001098100.1"/>
    <property type="gene ID" value="RSKR_0001098100"/>
</dbReference>
<organism evidence="1 2">
    <name type="scientific">Rhabditophanes sp. KR3021</name>
    <dbReference type="NCBI Taxonomy" id="114890"/>
    <lineage>
        <taxon>Eukaryota</taxon>
        <taxon>Metazoa</taxon>
        <taxon>Ecdysozoa</taxon>
        <taxon>Nematoda</taxon>
        <taxon>Chromadorea</taxon>
        <taxon>Rhabditida</taxon>
        <taxon>Tylenchina</taxon>
        <taxon>Panagrolaimomorpha</taxon>
        <taxon>Strongyloidoidea</taxon>
        <taxon>Alloionematidae</taxon>
        <taxon>Rhabditophanes</taxon>
    </lineage>
</organism>
<proteinExistence type="predicted"/>
<sequence>MESQSELVGQDNNNTCLVCLSAQGGVHFQIVSCRACSGFFKRSINLDKKYRCRRGTYDCSGYPELCRKCKYCRFKRCQQLGMSIKEKPFGKKNDDEQRISTSTSSATSSNSPTISIPENSSLSTPEMLDRDLFTIDEVLNIFRRNEKISQGMPLNNILNSTVVALKHYIGLRFKDVSKNMEIDAPFDFVELKTFHQDSFIYNAQLLMNFDAFIELGFEDKVFVYRTYWPLFSVFGDFLLADRVFGKEEAKETETKSSTPVIHNFLHTIISNIKDPKENAANLLSSSDVISVFKMEKVVVSAVKAKLFKSDLNKQNINFFDLTMLQRGCIALTYFAHICDIKEPSDLKINTSTTFERLKKFKNQMYLNYASLLLIIPEYSSLCNEEKLYLYRTFWPCFSLFSNVILTLHLFGEKSQNLYFIADEDTILDINSDEVKNLTFLEGMSRECRDIVKTSFDYLINNILKPIKEMDLDNTECAYLTFQILWSPKTVQGLSDPTKALAKSILKQIGTELHHHYIYFKKLDNYIFRLTEITKLINAAIEQCLICKNEIMIGKMFGFLESLYDDSQISSLI</sequence>
<accession>A0AC35UFV0</accession>
<protein>
    <submittedName>
        <fullName evidence="2">Nuclear receptor</fullName>
    </submittedName>
</protein>
<reference evidence="2" key="1">
    <citation type="submission" date="2016-11" db="UniProtKB">
        <authorList>
            <consortium name="WormBaseParasite"/>
        </authorList>
    </citation>
    <scope>IDENTIFICATION</scope>
    <source>
        <strain evidence="2">KR3021</strain>
    </source>
</reference>